<gene>
    <name evidence="2" type="ORF">MYCIT1_LOCUS10072</name>
</gene>
<sequence>WSGGFLKGKMWWIRVILTGSRPAQRRACVRERAATMSERVNPASLTANLLTSSPRRTRMTVRDREKTPQSIYKQMYKH</sequence>
<dbReference type="AlphaFoldDB" id="A0AAD2H148"/>
<name>A0AAD2H148_9AGAR</name>
<evidence type="ECO:0000313" key="2">
    <source>
        <dbReference type="EMBL" id="CAK5267508.1"/>
    </source>
</evidence>
<dbReference type="EMBL" id="CAVNYO010000124">
    <property type="protein sequence ID" value="CAK5267508.1"/>
    <property type="molecule type" value="Genomic_DNA"/>
</dbReference>
<proteinExistence type="predicted"/>
<feature type="region of interest" description="Disordered" evidence="1">
    <location>
        <begin position="57"/>
        <end position="78"/>
    </location>
</feature>
<evidence type="ECO:0000313" key="3">
    <source>
        <dbReference type="Proteomes" id="UP001295794"/>
    </source>
</evidence>
<accession>A0AAD2H148</accession>
<comment type="caution">
    <text evidence="2">The sequence shown here is derived from an EMBL/GenBank/DDBJ whole genome shotgun (WGS) entry which is preliminary data.</text>
</comment>
<feature type="non-terminal residue" evidence="2">
    <location>
        <position position="1"/>
    </location>
</feature>
<dbReference type="Proteomes" id="UP001295794">
    <property type="component" value="Unassembled WGS sequence"/>
</dbReference>
<protein>
    <submittedName>
        <fullName evidence="2">Uncharacterized protein</fullName>
    </submittedName>
</protein>
<keyword evidence="3" id="KW-1185">Reference proteome</keyword>
<evidence type="ECO:0000256" key="1">
    <source>
        <dbReference type="SAM" id="MobiDB-lite"/>
    </source>
</evidence>
<reference evidence="2" key="1">
    <citation type="submission" date="2023-11" db="EMBL/GenBank/DDBJ databases">
        <authorList>
            <person name="De Vega J J."/>
            <person name="De Vega J J."/>
        </authorList>
    </citation>
    <scope>NUCLEOTIDE SEQUENCE</scope>
</reference>
<organism evidence="2 3">
    <name type="scientific">Mycena citricolor</name>
    <dbReference type="NCBI Taxonomy" id="2018698"/>
    <lineage>
        <taxon>Eukaryota</taxon>
        <taxon>Fungi</taxon>
        <taxon>Dikarya</taxon>
        <taxon>Basidiomycota</taxon>
        <taxon>Agaricomycotina</taxon>
        <taxon>Agaricomycetes</taxon>
        <taxon>Agaricomycetidae</taxon>
        <taxon>Agaricales</taxon>
        <taxon>Marasmiineae</taxon>
        <taxon>Mycenaceae</taxon>
        <taxon>Mycena</taxon>
    </lineage>
</organism>